<dbReference type="InterPro" id="IPR050832">
    <property type="entry name" value="Bact_Acetyltransf"/>
</dbReference>
<dbReference type="SUPFAM" id="SSF55729">
    <property type="entry name" value="Acyl-CoA N-acyltransferases (Nat)"/>
    <property type="match status" value="1"/>
</dbReference>
<dbReference type="EMBL" id="MTBD01000028">
    <property type="protein sequence ID" value="PRP70076.1"/>
    <property type="molecule type" value="Genomic_DNA"/>
</dbReference>
<dbReference type="CDD" id="cd04301">
    <property type="entry name" value="NAT_SF"/>
    <property type="match status" value="1"/>
</dbReference>
<dbReference type="PANTHER" id="PTHR43877">
    <property type="entry name" value="AMINOALKYLPHOSPHONATE N-ACETYLTRANSFERASE-RELATED-RELATED"/>
    <property type="match status" value="1"/>
</dbReference>
<evidence type="ECO:0000313" key="5">
    <source>
        <dbReference type="Proteomes" id="UP000239469"/>
    </source>
</evidence>
<feature type="domain" description="N-acetyltransferase" evidence="3">
    <location>
        <begin position="9"/>
        <end position="168"/>
    </location>
</feature>
<dbReference type="Proteomes" id="UP000239469">
    <property type="component" value="Unassembled WGS sequence"/>
</dbReference>
<evidence type="ECO:0000313" key="4">
    <source>
        <dbReference type="EMBL" id="PRP70076.1"/>
    </source>
</evidence>
<dbReference type="AlphaFoldDB" id="A0A2S9X316"/>
<dbReference type="Pfam" id="PF00583">
    <property type="entry name" value="Acetyltransf_1"/>
    <property type="match status" value="1"/>
</dbReference>
<dbReference type="OrthoDB" id="3389160at2"/>
<sequence length="176" mass="19109">MAKLDIIALDAKQAEARLPELAELLRACVYDGASVHFVAPFSIEQAQAFWRDKTLPSVAGGGRVLLAALVDGELAGSAQLDCDTPPNQPHRAEVCKLLVHPRHRRQGIARALMIELERQAQARRRSLLTLDTASGDKAEPLYRSLGYQVAGTIPGFALDGRGEKLNATTILYKALN</sequence>
<gene>
    <name evidence="4" type="ORF">BUE93_15535</name>
</gene>
<name>A0A2S9X316_9NEIS</name>
<dbReference type="GO" id="GO:0016747">
    <property type="term" value="F:acyltransferase activity, transferring groups other than amino-acyl groups"/>
    <property type="evidence" value="ECO:0007669"/>
    <property type="project" value="InterPro"/>
</dbReference>
<comment type="caution">
    <text evidence="4">The sequence shown here is derived from an EMBL/GenBank/DDBJ whole genome shotgun (WGS) entry which is preliminary data.</text>
</comment>
<dbReference type="InterPro" id="IPR000182">
    <property type="entry name" value="GNAT_dom"/>
</dbReference>
<reference evidence="4 5" key="1">
    <citation type="submission" date="2017-01" db="EMBL/GenBank/DDBJ databases">
        <title>New insights into the genetic diversity of Chromobacterium isolated from tropical freshwater lake.</title>
        <authorList>
            <person name="Santos A.B."/>
            <person name="Nascimento A.M."/>
            <person name="Da Silva P.C."/>
        </authorList>
    </citation>
    <scope>NUCLEOTIDE SEQUENCE [LARGE SCALE GENOMIC DNA]</scope>
    <source>
        <strain evidence="4 5">56AF</strain>
    </source>
</reference>
<dbReference type="InterPro" id="IPR016181">
    <property type="entry name" value="Acyl_CoA_acyltransferase"/>
</dbReference>
<proteinExistence type="predicted"/>
<organism evidence="4 5">
    <name type="scientific">Chromobacterium amazonense</name>
    <dbReference type="NCBI Taxonomy" id="1382803"/>
    <lineage>
        <taxon>Bacteria</taxon>
        <taxon>Pseudomonadati</taxon>
        <taxon>Pseudomonadota</taxon>
        <taxon>Betaproteobacteria</taxon>
        <taxon>Neisseriales</taxon>
        <taxon>Chromobacteriaceae</taxon>
        <taxon>Chromobacterium</taxon>
    </lineage>
</organism>
<evidence type="ECO:0000256" key="2">
    <source>
        <dbReference type="ARBA" id="ARBA00023315"/>
    </source>
</evidence>
<evidence type="ECO:0000259" key="3">
    <source>
        <dbReference type="PROSITE" id="PS51186"/>
    </source>
</evidence>
<protein>
    <submittedName>
        <fullName evidence="4">GNAT family N-acetyltransferase</fullName>
    </submittedName>
</protein>
<evidence type="ECO:0000256" key="1">
    <source>
        <dbReference type="ARBA" id="ARBA00022679"/>
    </source>
</evidence>
<keyword evidence="2" id="KW-0012">Acyltransferase</keyword>
<accession>A0A2S9X316</accession>
<dbReference type="PROSITE" id="PS51186">
    <property type="entry name" value="GNAT"/>
    <property type="match status" value="1"/>
</dbReference>
<dbReference type="Gene3D" id="3.40.630.30">
    <property type="match status" value="1"/>
</dbReference>
<keyword evidence="1 4" id="KW-0808">Transferase</keyword>
<dbReference type="RefSeq" id="WP_106077423.1">
    <property type="nucleotide sequence ID" value="NZ_MTBD01000028.1"/>
</dbReference>